<dbReference type="Proteomes" id="UP000318585">
    <property type="component" value="Unassembled WGS sequence"/>
</dbReference>
<dbReference type="RefSeq" id="WP_143390709.1">
    <property type="nucleotide sequence ID" value="NZ_VJZQ01000013.1"/>
</dbReference>
<keyword evidence="3" id="KW-1185">Reference proteome</keyword>
<gene>
    <name evidence="2" type="ORF">FNW17_13755</name>
</gene>
<name>A0A553C7F9_9FLAO</name>
<evidence type="ECO:0000313" key="3">
    <source>
        <dbReference type="Proteomes" id="UP000318585"/>
    </source>
</evidence>
<comment type="caution">
    <text evidence="2">The sequence shown here is derived from an EMBL/GenBank/DDBJ whole genome shotgun (WGS) entry which is preliminary data.</text>
</comment>
<sequence>MSNNTSQHILNTSANLLGFCLIVITSLHMTNSTKGNLIDEFTSVIALLLTVSSFFSFLSIKSQNAKREQKLENIADIFFLISIIGILAIILFMVKTYWLI</sequence>
<keyword evidence="1" id="KW-1133">Transmembrane helix</keyword>
<feature type="transmembrane region" description="Helical" evidence="1">
    <location>
        <begin position="41"/>
        <end position="61"/>
    </location>
</feature>
<keyword evidence="1" id="KW-0472">Membrane</keyword>
<accession>A0A553C7F9</accession>
<proteinExistence type="predicted"/>
<organism evidence="2 3">
    <name type="scientific">Flavobacterium franklandianum</name>
    <dbReference type="NCBI Taxonomy" id="2594430"/>
    <lineage>
        <taxon>Bacteria</taxon>
        <taxon>Pseudomonadati</taxon>
        <taxon>Bacteroidota</taxon>
        <taxon>Flavobacteriia</taxon>
        <taxon>Flavobacteriales</taxon>
        <taxon>Flavobacteriaceae</taxon>
        <taxon>Flavobacterium</taxon>
    </lineage>
</organism>
<feature type="transmembrane region" description="Helical" evidence="1">
    <location>
        <begin position="12"/>
        <end position="29"/>
    </location>
</feature>
<feature type="transmembrane region" description="Helical" evidence="1">
    <location>
        <begin position="73"/>
        <end position="94"/>
    </location>
</feature>
<dbReference type="EMBL" id="VJZR01000014">
    <property type="protein sequence ID" value="TRX16450.1"/>
    <property type="molecule type" value="Genomic_DNA"/>
</dbReference>
<protein>
    <submittedName>
        <fullName evidence="2">Uncharacterized protein</fullName>
    </submittedName>
</protein>
<keyword evidence="1" id="KW-0812">Transmembrane</keyword>
<dbReference type="AlphaFoldDB" id="A0A553C7F9"/>
<dbReference type="OrthoDB" id="886692at2"/>
<evidence type="ECO:0000256" key="1">
    <source>
        <dbReference type="SAM" id="Phobius"/>
    </source>
</evidence>
<evidence type="ECO:0000313" key="2">
    <source>
        <dbReference type="EMBL" id="TRX16450.1"/>
    </source>
</evidence>
<reference evidence="2 3" key="1">
    <citation type="submission" date="2019-07" db="EMBL/GenBank/DDBJ databases">
        <title>Novel species of Flavobacterium.</title>
        <authorList>
            <person name="Liu Q."/>
            <person name="Xin Y.-H."/>
        </authorList>
    </citation>
    <scope>NUCLEOTIDE SEQUENCE [LARGE SCALE GENOMIC DNA]</scope>
    <source>
        <strain evidence="2 3">LB3P56</strain>
    </source>
</reference>